<protein>
    <submittedName>
        <fullName evidence="3">Outer membrane biogenesis protein BamB</fullName>
    </submittedName>
</protein>
<dbReference type="AlphaFoldDB" id="A0A517RKG1"/>
<accession>A0A517RKG1</accession>
<dbReference type="InterPro" id="IPR011047">
    <property type="entry name" value="Quinoprotein_ADH-like_sf"/>
</dbReference>
<dbReference type="Proteomes" id="UP000317171">
    <property type="component" value="Chromosome"/>
</dbReference>
<dbReference type="PANTHER" id="PTHR34512">
    <property type="entry name" value="CELL SURFACE PROTEIN"/>
    <property type="match status" value="1"/>
</dbReference>
<gene>
    <name evidence="3" type="ORF">Pan241w_44840</name>
</gene>
<dbReference type="SUPFAM" id="SSF50998">
    <property type="entry name" value="Quinoprotein alcohol dehydrogenase-like"/>
    <property type="match status" value="1"/>
</dbReference>
<dbReference type="PANTHER" id="PTHR34512:SF30">
    <property type="entry name" value="OUTER MEMBRANE PROTEIN ASSEMBLY FACTOR BAMB"/>
    <property type="match status" value="1"/>
</dbReference>
<dbReference type="InterPro" id="IPR002372">
    <property type="entry name" value="PQQ_rpt_dom"/>
</dbReference>
<proteinExistence type="predicted"/>
<feature type="domain" description="Pyrrolo-quinoline quinone repeat" evidence="2">
    <location>
        <begin position="89"/>
        <end position="350"/>
    </location>
</feature>
<keyword evidence="1" id="KW-0732">Signal</keyword>
<evidence type="ECO:0000259" key="2">
    <source>
        <dbReference type="Pfam" id="PF13360"/>
    </source>
</evidence>
<evidence type="ECO:0000313" key="4">
    <source>
        <dbReference type="Proteomes" id="UP000317171"/>
    </source>
</evidence>
<feature type="chain" id="PRO_5022150313" evidence="1">
    <location>
        <begin position="26"/>
        <end position="424"/>
    </location>
</feature>
<dbReference type="SMART" id="SM00564">
    <property type="entry name" value="PQQ"/>
    <property type="match status" value="4"/>
</dbReference>
<dbReference type="KEGG" id="gaz:Pan241w_44840"/>
<dbReference type="Gene3D" id="2.40.10.480">
    <property type="match status" value="1"/>
</dbReference>
<dbReference type="InterPro" id="IPR018391">
    <property type="entry name" value="PQQ_b-propeller_rpt"/>
</dbReference>
<reference evidence="3 4" key="1">
    <citation type="submission" date="2019-02" db="EMBL/GenBank/DDBJ databases">
        <title>Deep-cultivation of Planctomycetes and their phenomic and genomic characterization uncovers novel biology.</title>
        <authorList>
            <person name="Wiegand S."/>
            <person name="Jogler M."/>
            <person name="Boedeker C."/>
            <person name="Pinto D."/>
            <person name="Vollmers J."/>
            <person name="Rivas-Marin E."/>
            <person name="Kohn T."/>
            <person name="Peeters S.H."/>
            <person name="Heuer A."/>
            <person name="Rast P."/>
            <person name="Oberbeckmann S."/>
            <person name="Bunk B."/>
            <person name="Jeske O."/>
            <person name="Meyerdierks A."/>
            <person name="Storesund J.E."/>
            <person name="Kallscheuer N."/>
            <person name="Luecker S."/>
            <person name="Lage O.M."/>
            <person name="Pohl T."/>
            <person name="Merkel B.J."/>
            <person name="Hornburger P."/>
            <person name="Mueller R.-W."/>
            <person name="Bruemmer F."/>
            <person name="Labrenz M."/>
            <person name="Spormann A.M."/>
            <person name="Op den Camp H."/>
            <person name="Overmann J."/>
            <person name="Amann R."/>
            <person name="Jetten M.S.M."/>
            <person name="Mascher T."/>
            <person name="Medema M.H."/>
            <person name="Devos D.P."/>
            <person name="Kaster A.-K."/>
            <person name="Ovreas L."/>
            <person name="Rohde M."/>
            <person name="Galperin M.Y."/>
            <person name="Jogler C."/>
        </authorList>
    </citation>
    <scope>NUCLEOTIDE SEQUENCE [LARGE SCALE GENOMIC DNA]</scope>
    <source>
        <strain evidence="3 4">Pan241w</strain>
    </source>
</reference>
<dbReference type="OrthoDB" id="244732at2"/>
<keyword evidence="4" id="KW-1185">Reference proteome</keyword>
<feature type="signal peptide" evidence="1">
    <location>
        <begin position="1"/>
        <end position="25"/>
    </location>
</feature>
<dbReference type="EMBL" id="CP036269">
    <property type="protein sequence ID" value="QDT44375.1"/>
    <property type="molecule type" value="Genomic_DNA"/>
</dbReference>
<organism evidence="3 4">
    <name type="scientific">Gimesia alba</name>
    <dbReference type="NCBI Taxonomy" id="2527973"/>
    <lineage>
        <taxon>Bacteria</taxon>
        <taxon>Pseudomonadati</taxon>
        <taxon>Planctomycetota</taxon>
        <taxon>Planctomycetia</taxon>
        <taxon>Planctomycetales</taxon>
        <taxon>Planctomycetaceae</taxon>
        <taxon>Gimesia</taxon>
    </lineage>
</organism>
<dbReference type="RefSeq" id="WP_145219769.1">
    <property type="nucleotide sequence ID" value="NZ_CP036269.1"/>
</dbReference>
<evidence type="ECO:0000313" key="3">
    <source>
        <dbReference type="EMBL" id="QDT44375.1"/>
    </source>
</evidence>
<dbReference type="InterPro" id="IPR015943">
    <property type="entry name" value="WD40/YVTN_repeat-like_dom_sf"/>
</dbReference>
<evidence type="ECO:0000256" key="1">
    <source>
        <dbReference type="SAM" id="SignalP"/>
    </source>
</evidence>
<sequence length="424" mass="47159" precursor="true">MKPLLRVLCFAFSYSLLLGSTTLTAEDWPAFRGPRGNGISGEIEVPLEWSSTENIVWKVRLPDSGNSSPIVSNGRVFVTCAEQEGHQRSLYCYDRSNGKQLWVRTVNFDKVLPTHKTNNYCGSTPVSDGERVVVWHSSAGLFCYDFAGKELWSRDLGEFEHIWGYGVSPILHEGKVILHCGPGKRVFMTSIDLTSGKTIWETEEPVEGDGQRNNERKYMGSWSTPVIANVNGQDLIVCSMSLRVNAYDPQTGKIIWSCYGLRGKKGDLAYTSPILANDICVAMGGYNGPAIGFRMQGTGDITATERLWREEPNPQRISTGVYTNDHLFMANAGPNIFQCLNPTTGKIVWQERSGGAACWGSMILANKHLYVTDQNGTTHVFKPNAARFEKVAQNELKERSNSTPAFSDGQIFLRTFQHLYCIGN</sequence>
<dbReference type="Pfam" id="PF13360">
    <property type="entry name" value="PQQ_2"/>
    <property type="match status" value="1"/>
</dbReference>
<name>A0A517RKG1_9PLAN</name>
<dbReference type="Gene3D" id="2.130.10.10">
    <property type="entry name" value="YVTN repeat-like/Quinoprotein amine dehydrogenase"/>
    <property type="match status" value="1"/>
</dbReference>